<dbReference type="EMBL" id="KZ288279">
    <property type="protein sequence ID" value="PBC29690.1"/>
    <property type="molecule type" value="Genomic_DNA"/>
</dbReference>
<evidence type="ECO:0000313" key="2">
    <source>
        <dbReference type="Proteomes" id="UP000242457"/>
    </source>
</evidence>
<gene>
    <name evidence="1" type="ORF">APICC_06502</name>
</gene>
<accession>A0A2A3EDA2</accession>
<dbReference type="AlphaFoldDB" id="A0A2A3EDA2"/>
<organism evidence="1 2">
    <name type="scientific">Apis cerana cerana</name>
    <name type="common">Oriental honeybee</name>
    <dbReference type="NCBI Taxonomy" id="94128"/>
    <lineage>
        <taxon>Eukaryota</taxon>
        <taxon>Metazoa</taxon>
        <taxon>Ecdysozoa</taxon>
        <taxon>Arthropoda</taxon>
        <taxon>Hexapoda</taxon>
        <taxon>Insecta</taxon>
        <taxon>Pterygota</taxon>
        <taxon>Neoptera</taxon>
        <taxon>Endopterygota</taxon>
        <taxon>Hymenoptera</taxon>
        <taxon>Apocrita</taxon>
        <taxon>Aculeata</taxon>
        <taxon>Apoidea</taxon>
        <taxon>Anthophila</taxon>
        <taxon>Apidae</taxon>
        <taxon>Apis</taxon>
    </lineage>
</organism>
<evidence type="ECO:0000313" key="1">
    <source>
        <dbReference type="EMBL" id="PBC29690.1"/>
    </source>
</evidence>
<keyword evidence="2" id="KW-1185">Reference proteome</keyword>
<sequence length="67" mass="7502">MDFVRSGVSRNRVFGQENLQQMPANATAGSTLPDEEIHRIIMEREQECLQLEAMNSTPPPGTIRICS</sequence>
<dbReference type="Proteomes" id="UP000242457">
    <property type="component" value="Unassembled WGS sequence"/>
</dbReference>
<dbReference type="STRING" id="94128.A0A2A3EDA2"/>
<proteinExistence type="predicted"/>
<dbReference type="OrthoDB" id="6160250at2759"/>
<name>A0A2A3EDA2_APICC</name>
<protein>
    <submittedName>
        <fullName evidence="1">Calcitonin receptor</fullName>
    </submittedName>
</protein>
<reference evidence="1 2" key="1">
    <citation type="submission" date="2014-07" db="EMBL/GenBank/DDBJ databases">
        <title>Genomic and transcriptomic analysis on Apis cerana provide comprehensive insights into honey bee biology.</title>
        <authorList>
            <person name="Diao Q."/>
            <person name="Sun L."/>
            <person name="Zheng H."/>
            <person name="Zheng H."/>
            <person name="Xu S."/>
            <person name="Wang S."/>
            <person name="Zeng Z."/>
            <person name="Hu F."/>
            <person name="Su S."/>
            <person name="Wu J."/>
        </authorList>
    </citation>
    <scope>NUCLEOTIDE SEQUENCE [LARGE SCALE GENOMIC DNA]</scope>
    <source>
        <tissue evidence="1">Pupae without intestine</tissue>
    </source>
</reference>
<keyword evidence="1" id="KW-0675">Receptor</keyword>